<accession>A0A022PJM2</accession>
<comment type="subcellular location">
    <subcellularLocation>
        <location evidence="1">Cytoplasm</location>
    </subcellularLocation>
</comment>
<keyword evidence="9" id="KW-1185">Reference proteome</keyword>
<dbReference type="FunFam" id="3.40.250.10:FF:000015">
    <property type="entry name" value="Sulfurtransferase"/>
    <property type="match status" value="1"/>
</dbReference>
<dbReference type="Pfam" id="PF00581">
    <property type="entry name" value="Rhodanese"/>
    <property type="match status" value="2"/>
</dbReference>
<organism evidence="8 9">
    <name type="scientific">Photorhabdus aegyptia</name>
    <dbReference type="NCBI Taxonomy" id="2805098"/>
    <lineage>
        <taxon>Bacteria</taxon>
        <taxon>Pseudomonadati</taxon>
        <taxon>Pseudomonadota</taxon>
        <taxon>Gammaproteobacteria</taxon>
        <taxon>Enterobacterales</taxon>
        <taxon>Morganellaceae</taxon>
        <taxon>Photorhabdus</taxon>
    </lineage>
</organism>
<evidence type="ECO:0000256" key="4">
    <source>
        <dbReference type="ARBA" id="ARBA00022737"/>
    </source>
</evidence>
<keyword evidence="2" id="KW-0963">Cytoplasm</keyword>
<dbReference type="PROSITE" id="PS50206">
    <property type="entry name" value="RHODANESE_3"/>
    <property type="match status" value="2"/>
</dbReference>
<comment type="caution">
    <text evidence="8">The sequence shown here is derived from an EMBL/GenBank/DDBJ whole genome shotgun (WGS) entry which is preliminary data.</text>
</comment>
<sequence>MNNAYFVTPQWLKDHLDDENIVILDATAPPPPQQIDCHKLWLDTHIPGAQFFDLDKVANHQSGLPHMLPDPQTFSQAVGAMGISENHLVVIYDQGNMFSAPRAWWTFKIFGSHNVRILDGGLQGWQQAGLPTESGEVKRNPQIFNADFDADKVKSLEQILDSLNDQQIQVVDARATDRFQAKAPEPRPGLKMGHIPGSKNVPWTMLVENGHFKSASEMTDIFHKQDVDLTKPVIASCGSGMTAAVLVLGLDIIGKKDVYLYDGSWAEWGADNNTLPLEK</sequence>
<dbReference type="PANTHER" id="PTHR11364">
    <property type="entry name" value="THIOSULFATE SULFERTANSFERASE"/>
    <property type="match status" value="1"/>
</dbReference>
<evidence type="ECO:0000256" key="3">
    <source>
        <dbReference type="ARBA" id="ARBA00022679"/>
    </source>
</evidence>
<evidence type="ECO:0000259" key="7">
    <source>
        <dbReference type="PROSITE" id="PS50206"/>
    </source>
</evidence>
<comment type="catalytic activity">
    <reaction evidence="5">
        <text>2-oxo-3-sulfanylpropanoate + [thioredoxin]-dithiol = [thioredoxin]-disulfide + hydrogen sulfide + pyruvate + H(+)</text>
        <dbReference type="Rhea" id="RHEA:21740"/>
        <dbReference type="Rhea" id="RHEA-COMP:10698"/>
        <dbReference type="Rhea" id="RHEA-COMP:10700"/>
        <dbReference type="ChEBI" id="CHEBI:15361"/>
        <dbReference type="ChEBI" id="CHEBI:15378"/>
        <dbReference type="ChEBI" id="CHEBI:29919"/>
        <dbReference type="ChEBI" id="CHEBI:29950"/>
        <dbReference type="ChEBI" id="CHEBI:50058"/>
        <dbReference type="ChEBI" id="CHEBI:57678"/>
        <dbReference type="EC" id="2.8.1.2"/>
    </reaction>
    <physiologicalReaction direction="left-to-right" evidence="5">
        <dbReference type="Rhea" id="RHEA:21741"/>
    </physiologicalReaction>
</comment>
<dbReference type="EMBL" id="JFGV01000020">
    <property type="protein sequence ID" value="EYU15714.1"/>
    <property type="molecule type" value="Genomic_DNA"/>
</dbReference>
<evidence type="ECO:0000256" key="6">
    <source>
        <dbReference type="RuleBase" id="RU000507"/>
    </source>
</evidence>
<evidence type="ECO:0000313" key="9">
    <source>
        <dbReference type="Proteomes" id="UP000023464"/>
    </source>
</evidence>
<dbReference type="InterPro" id="IPR001763">
    <property type="entry name" value="Rhodanese-like_dom"/>
</dbReference>
<keyword evidence="3 6" id="KW-0808">Transferase</keyword>
<dbReference type="InterPro" id="IPR001307">
    <property type="entry name" value="Thiosulphate_STrfase_CS"/>
</dbReference>
<feature type="domain" description="Rhodanese" evidence="7">
    <location>
        <begin position="17"/>
        <end position="134"/>
    </location>
</feature>
<dbReference type="NCBIfam" id="NF008557">
    <property type="entry name" value="PRK11493.1"/>
    <property type="match status" value="1"/>
</dbReference>
<dbReference type="PANTHER" id="PTHR11364:SF27">
    <property type="entry name" value="SULFURTRANSFERASE"/>
    <property type="match status" value="1"/>
</dbReference>
<dbReference type="InterPro" id="IPR036873">
    <property type="entry name" value="Rhodanese-like_dom_sf"/>
</dbReference>
<dbReference type="GO" id="GO:0004792">
    <property type="term" value="F:thiosulfate-cyanide sulfurtransferase activity"/>
    <property type="evidence" value="ECO:0007669"/>
    <property type="project" value="InterPro"/>
</dbReference>
<evidence type="ECO:0000256" key="1">
    <source>
        <dbReference type="ARBA" id="ARBA00004496"/>
    </source>
</evidence>
<evidence type="ECO:0000256" key="5">
    <source>
        <dbReference type="ARBA" id="ARBA00051793"/>
    </source>
</evidence>
<dbReference type="FunFam" id="3.40.250.10:FF:000001">
    <property type="entry name" value="Sulfurtransferase"/>
    <property type="match status" value="1"/>
</dbReference>
<feature type="domain" description="Rhodanese" evidence="7">
    <location>
        <begin position="164"/>
        <end position="273"/>
    </location>
</feature>
<dbReference type="RefSeq" id="WP_036777893.1">
    <property type="nucleotide sequence ID" value="NZ_CAWLTM010000095.1"/>
</dbReference>
<dbReference type="SUPFAM" id="SSF52821">
    <property type="entry name" value="Rhodanese/Cell cycle control phosphatase"/>
    <property type="match status" value="2"/>
</dbReference>
<dbReference type="GO" id="GO:0016784">
    <property type="term" value="F:3-mercaptopyruvate sulfurtransferase activity"/>
    <property type="evidence" value="ECO:0007669"/>
    <property type="project" value="UniProtKB-EC"/>
</dbReference>
<dbReference type="SMART" id="SM00450">
    <property type="entry name" value="RHOD"/>
    <property type="match status" value="2"/>
</dbReference>
<evidence type="ECO:0000256" key="2">
    <source>
        <dbReference type="ARBA" id="ARBA00022490"/>
    </source>
</evidence>
<dbReference type="PROSITE" id="PS00683">
    <property type="entry name" value="RHODANESE_2"/>
    <property type="match status" value="1"/>
</dbReference>
<dbReference type="Proteomes" id="UP000023464">
    <property type="component" value="Unassembled WGS sequence"/>
</dbReference>
<dbReference type="CDD" id="cd01448">
    <property type="entry name" value="TST_Repeat_1"/>
    <property type="match status" value="1"/>
</dbReference>
<dbReference type="Gene3D" id="3.40.250.10">
    <property type="entry name" value="Rhodanese-like domain"/>
    <property type="match status" value="2"/>
</dbReference>
<proteinExistence type="predicted"/>
<dbReference type="GO" id="GO:0005829">
    <property type="term" value="C:cytosol"/>
    <property type="evidence" value="ECO:0007669"/>
    <property type="project" value="TreeGrafter"/>
</dbReference>
<dbReference type="InterPro" id="IPR045078">
    <property type="entry name" value="TST/MPST-like"/>
</dbReference>
<gene>
    <name evidence="8" type="ORF">BA1DRAFT_01719</name>
</gene>
<reference evidence="8 9" key="1">
    <citation type="submission" date="2014-03" db="EMBL/GenBank/DDBJ databases">
        <title>Draft Genome of Photorhabdus luminescens BA1, an Egyptian Isolate.</title>
        <authorList>
            <person name="Ghazal S."/>
            <person name="Hurst S.G.IV."/>
            <person name="Morris K."/>
            <person name="Thomas K."/>
            <person name="Tisa L.S."/>
        </authorList>
    </citation>
    <scope>NUCLEOTIDE SEQUENCE [LARGE SCALE GENOMIC DNA]</scope>
    <source>
        <strain evidence="8 9">BA1</strain>
    </source>
</reference>
<name>A0A022PJM2_9GAMM</name>
<dbReference type="AlphaFoldDB" id="A0A022PJM2"/>
<keyword evidence="4" id="KW-0677">Repeat</keyword>
<dbReference type="PATRIC" id="fig|1393736.3.peg.1732"/>
<dbReference type="CDD" id="cd01449">
    <property type="entry name" value="TST_Repeat_2"/>
    <property type="match status" value="1"/>
</dbReference>
<protein>
    <recommendedName>
        <fullName evidence="6">Sulfurtransferase</fullName>
    </recommendedName>
</protein>
<evidence type="ECO:0000313" key="8">
    <source>
        <dbReference type="EMBL" id="EYU15714.1"/>
    </source>
</evidence>